<feature type="transmembrane region" description="Helical" evidence="6">
    <location>
        <begin position="78"/>
        <end position="98"/>
    </location>
</feature>
<dbReference type="RefSeq" id="WP_166163889.1">
    <property type="nucleotide sequence ID" value="NZ_CP049740.1"/>
</dbReference>
<evidence type="ECO:0000256" key="6">
    <source>
        <dbReference type="SAM" id="Phobius"/>
    </source>
</evidence>
<dbReference type="PANTHER" id="PTHR33545:SF4">
    <property type="entry name" value="UPF0750 MEMBRANE PROTEIN YXKD"/>
    <property type="match status" value="1"/>
</dbReference>
<feature type="transmembrane region" description="Helical" evidence="6">
    <location>
        <begin position="104"/>
        <end position="121"/>
    </location>
</feature>
<dbReference type="Pfam" id="PF02588">
    <property type="entry name" value="YitT_membrane"/>
    <property type="match status" value="1"/>
</dbReference>
<dbReference type="InterPro" id="IPR015867">
    <property type="entry name" value="N-reg_PII/ATP_PRibTrfase_C"/>
</dbReference>
<dbReference type="GO" id="GO:0005886">
    <property type="term" value="C:plasma membrane"/>
    <property type="evidence" value="ECO:0007669"/>
    <property type="project" value="UniProtKB-SubCell"/>
</dbReference>
<name>A0A6G7KCN7_9LACT</name>
<dbReference type="EMBL" id="CP049740">
    <property type="protein sequence ID" value="QII83016.1"/>
    <property type="molecule type" value="Genomic_DNA"/>
</dbReference>
<evidence type="ECO:0000256" key="4">
    <source>
        <dbReference type="ARBA" id="ARBA00022989"/>
    </source>
</evidence>
<comment type="subcellular location">
    <subcellularLocation>
        <location evidence="1">Cell membrane</location>
        <topology evidence="1">Multi-pass membrane protein</topology>
    </subcellularLocation>
</comment>
<keyword evidence="2" id="KW-1003">Cell membrane</keyword>
<dbReference type="PIRSF" id="PIRSF006483">
    <property type="entry name" value="Membrane_protein_YitT"/>
    <property type="match status" value="1"/>
</dbReference>
<feature type="transmembrane region" description="Helical" evidence="6">
    <location>
        <begin position="141"/>
        <end position="164"/>
    </location>
</feature>
<accession>A0A6G7KCN7</accession>
<dbReference type="InterPro" id="IPR019264">
    <property type="entry name" value="DUF2179"/>
</dbReference>
<dbReference type="InterPro" id="IPR003740">
    <property type="entry name" value="YitT"/>
</dbReference>
<sequence>MNLKTSTSIFLCTIGAFIFSIAINTFSIPNHLGEGGVTGIGLMIYYLSDIPVSITTMVLNAFILAIGYRYLDKKTMGLTIFSTVMVSVFLELTYGWAFVMTNPILAPICSGALIGLSLGIIMQAGGSTAGTDIIALILNKYLGWSTATALVVIDVLIVGPSIFIIGLENVVLTVVHLYIQTKVLNFILEGFNPKKSVFIISDHYEEIAREIDRVIGRGMTLFEASGYYRKDNKKVIMVVINRQQIMPLNKLISSIDDKAFVVISEVQNVVGEGFSYIISDEEYQHKMNEMIETAENKERSNS</sequence>
<protein>
    <submittedName>
        <fullName evidence="8">YitT family protein</fullName>
    </submittedName>
</protein>
<evidence type="ECO:0000256" key="5">
    <source>
        <dbReference type="ARBA" id="ARBA00023136"/>
    </source>
</evidence>
<dbReference type="Proteomes" id="UP000501451">
    <property type="component" value="Chromosome"/>
</dbReference>
<dbReference type="AlphaFoldDB" id="A0A6G7KCN7"/>
<gene>
    <name evidence="8" type="ORF">G7057_11525</name>
</gene>
<evidence type="ECO:0000259" key="7">
    <source>
        <dbReference type="Pfam" id="PF10035"/>
    </source>
</evidence>
<keyword evidence="9" id="KW-1185">Reference proteome</keyword>
<evidence type="ECO:0000256" key="1">
    <source>
        <dbReference type="ARBA" id="ARBA00004651"/>
    </source>
</evidence>
<reference evidence="8 9" key="1">
    <citation type="journal article" date="2017" name="Int. J. Syst. Evol. Microbiol.">
        <title>Jeotgalibaca porci sp. nov. and Jeotgalibaca arthritidis sp. nov., isolated from pigs, and emended description of the genus Jeotgalibaca.</title>
        <authorList>
            <person name="Zamora L."/>
            <person name="Perez-Sancho M."/>
            <person name="Dominguez L."/>
            <person name="Fernandez-Garayzabal J.F."/>
            <person name="Vela A.I."/>
        </authorList>
    </citation>
    <scope>NUCLEOTIDE SEQUENCE [LARGE SCALE GENOMIC DNA]</scope>
    <source>
        <strain evidence="8 9">CECT 9157</strain>
    </source>
</reference>
<feature type="transmembrane region" description="Helical" evidence="6">
    <location>
        <begin position="40"/>
        <end position="66"/>
    </location>
</feature>
<dbReference type="CDD" id="cd16380">
    <property type="entry name" value="YitT_C"/>
    <property type="match status" value="1"/>
</dbReference>
<keyword evidence="3 6" id="KW-0812">Transmembrane</keyword>
<dbReference type="KEGG" id="jar:G7057_11525"/>
<dbReference type="PANTHER" id="PTHR33545">
    <property type="entry name" value="UPF0750 MEMBRANE PROTEIN YITT-RELATED"/>
    <property type="match status" value="1"/>
</dbReference>
<evidence type="ECO:0000256" key="2">
    <source>
        <dbReference type="ARBA" id="ARBA00022475"/>
    </source>
</evidence>
<keyword evidence="5 6" id="KW-0472">Membrane</keyword>
<proteinExistence type="predicted"/>
<dbReference type="Gene3D" id="3.30.70.120">
    <property type="match status" value="1"/>
</dbReference>
<feature type="transmembrane region" description="Helical" evidence="6">
    <location>
        <begin position="7"/>
        <end position="28"/>
    </location>
</feature>
<organism evidence="8 9">
    <name type="scientific">Jeotgalibaca arthritidis</name>
    <dbReference type="NCBI Taxonomy" id="1868794"/>
    <lineage>
        <taxon>Bacteria</taxon>
        <taxon>Bacillati</taxon>
        <taxon>Bacillota</taxon>
        <taxon>Bacilli</taxon>
        <taxon>Lactobacillales</taxon>
        <taxon>Carnobacteriaceae</taxon>
        <taxon>Jeotgalibaca</taxon>
    </lineage>
</organism>
<evidence type="ECO:0000256" key="3">
    <source>
        <dbReference type="ARBA" id="ARBA00022692"/>
    </source>
</evidence>
<keyword evidence="4 6" id="KW-1133">Transmembrane helix</keyword>
<feature type="domain" description="DUF2179" evidence="7">
    <location>
        <begin position="217"/>
        <end position="271"/>
    </location>
</feature>
<dbReference type="InterPro" id="IPR051461">
    <property type="entry name" value="UPF0750_membrane"/>
</dbReference>
<evidence type="ECO:0000313" key="8">
    <source>
        <dbReference type="EMBL" id="QII83016.1"/>
    </source>
</evidence>
<dbReference type="Pfam" id="PF10035">
    <property type="entry name" value="DUF2179"/>
    <property type="match status" value="1"/>
</dbReference>
<evidence type="ECO:0000313" key="9">
    <source>
        <dbReference type="Proteomes" id="UP000501451"/>
    </source>
</evidence>